<evidence type="ECO:0000313" key="2">
    <source>
        <dbReference type="EMBL" id="KAG0482662.1"/>
    </source>
</evidence>
<name>A0A835V253_VANPL</name>
<sequence length="56" mass="6088">MAREGKRRRAEKNKVNSNCVSSFPGLLQPCDSILVIVPDMSNAAIKNLAMSDIVKA</sequence>
<accession>A0A835V253</accession>
<dbReference type="Proteomes" id="UP000639772">
    <property type="component" value="Unassembled WGS sequence"/>
</dbReference>
<evidence type="ECO:0000313" key="3">
    <source>
        <dbReference type="Proteomes" id="UP000636800"/>
    </source>
</evidence>
<protein>
    <submittedName>
        <fullName evidence="2">Uncharacterized protein</fullName>
    </submittedName>
</protein>
<dbReference type="AlphaFoldDB" id="A0A835V253"/>
<comment type="caution">
    <text evidence="2">The sequence shown here is derived from an EMBL/GenBank/DDBJ whole genome shotgun (WGS) entry which is preliminary data.</text>
</comment>
<dbReference type="Proteomes" id="UP000636800">
    <property type="component" value="Chromosome 5"/>
</dbReference>
<dbReference type="EMBL" id="JADCNL010000005">
    <property type="protein sequence ID" value="KAG0480139.1"/>
    <property type="molecule type" value="Genomic_DNA"/>
</dbReference>
<organism evidence="2 4">
    <name type="scientific">Vanilla planifolia</name>
    <name type="common">Vanilla</name>
    <dbReference type="NCBI Taxonomy" id="51239"/>
    <lineage>
        <taxon>Eukaryota</taxon>
        <taxon>Viridiplantae</taxon>
        <taxon>Streptophyta</taxon>
        <taxon>Embryophyta</taxon>
        <taxon>Tracheophyta</taxon>
        <taxon>Spermatophyta</taxon>
        <taxon>Magnoliopsida</taxon>
        <taxon>Liliopsida</taxon>
        <taxon>Asparagales</taxon>
        <taxon>Orchidaceae</taxon>
        <taxon>Vanilloideae</taxon>
        <taxon>Vanilleae</taxon>
        <taxon>Vanilla</taxon>
    </lineage>
</organism>
<evidence type="ECO:0000313" key="4">
    <source>
        <dbReference type="Proteomes" id="UP000639772"/>
    </source>
</evidence>
<dbReference type="EMBL" id="JADCNM010000005">
    <property type="protein sequence ID" value="KAG0482662.1"/>
    <property type="molecule type" value="Genomic_DNA"/>
</dbReference>
<evidence type="ECO:0000313" key="1">
    <source>
        <dbReference type="EMBL" id="KAG0480139.1"/>
    </source>
</evidence>
<gene>
    <name evidence="2" type="ORF">HPP92_010746</name>
    <name evidence="1" type="ORF">HPP92_010997</name>
</gene>
<reference evidence="3 4" key="1">
    <citation type="journal article" date="2020" name="Nat. Food">
        <title>A phased Vanilla planifolia genome enables genetic improvement of flavour and production.</title>
        <authorList>
            <person name="Hasing T."/>
            <person name="Tang H."/>
            <person name="Brym M."/>
            <person name="Khazi F."/>
            <person name="Huang T."/>
            <person name="Chambers A.H."/>
        </authorList>
    </citation>
    <scope>NUCLEOTIDE SEQUENCE [LARGE SCALE GENOMIC DNA]</scope>
    <source>
        <tissue evidence="2">Leaf</tissue>
    </source>
</reference>
<proteinExistence type="predicted"/>
<keyword evidence="3" id="KW-1185">Reference proteome</keyword>